<dbReference type="SMART" id="SM00636">
    <property type="entry name" value="Glyco_18"/>
    <property type="match status" value="1"/>
</dbReference>
<proteinExistence type="predicted"/>
<keyword evidence="1 5" id="KW-0378">Hydrolase</keyword>
<evidence type="ECO:0000256" key="2">
    <source>
        <dbReference type="ARBA" id="ARBA00023295"/>
    </source>
</evidence>
<dbReference type="InterPro" id="IPR029070">
    <property type="entry name" value="Chitinase_insertion_sf"/>
</dbReference>
<evidence type="ECO:0000313" key="5">
    <source>
        <dbReference type="EMBL" id="MCC9294885.1"/>
    </source>
</evidence>
<dbReference type="PANTHER" id="PTHR46066:SF2">
    <property type="entry name" value="CHITINASE DOMAIN-CONTAINING PROTEIN 1"/>
    <property type="match status" value="1"/>
</dbReference>
<dbReference type="InterPro" id="IPR001223">
    <property type="entry name" value="Glyco_hydro18_cat"/>
</dbReference>
<dbReference type="SUPFAM" id="SSF51445">
    <property type="entry name" value="(Trans)glycosidases"/>
    <property type="match status" value="1"/>
</dbReference>
<reference evidence="5" key="1">
    <citation type="submission" date="2021-11" db="EMBL/GenBank/DDBJ databases">
        <authorList>
            <person name="Qingchun L."/>
            <person name="Dong Z."/>
            <person name="Zongwei Q."/>
            <person name="Jia Z."/>
            <person name="Duotao L."/>
        </authorList>
    </citation>
    <scope>NUCLEOTIDE SEQUENCE</scope>
    <source>
        <strain evidence="5">WLY-B-L2</strain>
    </source>
</reference>
<dbReference type="Proteomes" id="UP001165422">
    <property type="component" value="Unassembled WGS sequence"/>
</dbReference>
<evidence type="ECO:0000259" key="3">
    <source>
        <dbReference type="PROSITE" id="PS51782"/>
    </source>
</evidence>
<dbReference type="InterPro" id="IPR036779">
    <property type="entry name" value="LysM_dom_sf"/>
</dbReference>
<sequence>MNIYVVRSGDSIWSIARRFGVIPDSIVDVNGLRPEESLVVGQSLVIPSAERAYMVRPGDSIWSISQKFGVSVDSIVQLNNIVNPASIHPGMVIRIPENSKNYGVIETNGFIQPSTAERERAVVNNVGLYLTYVTPFSHHVTEQGELTPLRDETIIEAGRNNRVAPLLSVTNISGANFDTDLISAILNNENLQDTLINNIIDTMDEKEYYGVVIDFERIPPSNRERYNNFLEKLVSKAHPLGYVVGTALAPKTYDVTSGAWHGAHDYASHGRIVDFVIIMTYEWGWSGGPPMAVAPLNEVRRVINYAVSVIPPNKILMGIPMYGYDWTLPYTPGGEFAESIGHQEAVNRARRYGAEIKFDERAQSPYFNYVDEEGREHVVWFEDARSIQAKYRLVNEYGLRGVSYWTLAQPFPQNWYILNNMFEITKVIPAE</sequence>
<dbReference type="Pfam" id="PF01476">
    <property type="entry name" value="LysM"/>
    <property type="match status" value="2"/>
</dbReference>
<dbReference type="GO" id="GO:0016787">
    <property type="term" value="F:hydrolase activity"/>
    <property type="evidence" value="ECO:0007669"/>
    <property type="project" value="UniProtKB-KW"/>
</dbReference>
<dbReference type="InterPro" id="IPR018392">
    <property type="entry name" value="LysM"/>
</dbReference>
<dbReference type="Gene3D" id="3.20.20.80">
    <property type="entry name" value="Glycosidases"/>
    <property type="match status" value="1"/>
</dbReference>
<dbReference type="InterPro" id="IPR041704">
    <property type="entry name" value="CFLE_GH18"/>
</dbReference>
<dbReference type="Pfam" id="PF00704">
    <property type="entry name" value="Glyco_hydro_18"/>
    <property type="match status" value="1"/>
</dbReference>
<evidence type="ECO:0000259" key="4">
    <source>
        <dbReference type="PROSITE" id="PS51910"/>
    </source>
</evidence>
<name>A0ABS8N540_9CLOT</name>
<dbReference type="EMBL" id="JAJJPB010000008">
    <property type="protein sequence ID" value="MCC9294885.1"/>
    <property type="molecule type" value="Genomic_DNA"/>
</dbReference>
<protein>
    <submittedName>
        <fullName evidence="5">Glycoside hydrolase family 18 protein</fullName>
    </submittedName>
</protein>
<dbReference type="PROSITE" id="PS51910">
    <property type="entry name" value="GH18_2"/>
    <property type="match status" value="1"/>
</dbReference>
<feature type="domain" description="LysM" evidence="3">
    <location>
        <begin position="2"/>
        <end position="46"/>
    </location>
</feature>
<organism evidence="5 6">
    <name type="scientific">Clostridium aromativorans</name>
    <dbReference type="NCBI Taxonomy" id="2836848"/>
    <lineage>
        <taxon>Bacteria</taxon>
        <taxon>Bacillati</taxon>
        <taxon>Bacillota</taxon>
        <taxon>Clostridia</taxon>
        <taxon>Eubacteriales</taxon>
        <taxon>Clostridiaceae</taxon>
        <taxon>Clostridium</taxon>
    </lineage>
</organism>
<accession>A0ABS8N540</accession>
<dbReference type="InterPro" id="IPR017853">
    <property type="entry name" value="GH"/>
</dbReference>
<evidence type="ECO:0000256" key="1">
    <source>
        <dbReference type="ARBA" id="ARBA00022801"/>
    </source>
</evidence>
<feature type="domain" description="LysM" evidence="3">
    <location>
        <begin position="51"/>
        <end position="95"/>
    </location>
</feature>
<keyword evidence="2" id="KW-0326">Glycosidase</keyword>
<dbReference type="PANTHER" id="PTHR46066">
    <property type="entry name" value="CHITINASE DOMAIN-CONTAINING PROTEIN 1 FAMILY MEMBER"/>
    <property type="match status" value="1"/>
</dbReference>
<dbReference type="SMART" id="SM00257">
    <property type="entry name" value="LysM"/>
    <property type="match status" value="2"/>
</dbReference>
<dbReference type="Gene3D" id="3.10.50.10">
    <property type="match status" value="1"/>
</dbReference>
<dbReference type="SUPFAM" id="SSF54106">
    <property type="entry name" value="LysM domain"/>
    <property type="match status" value="2"/>
</dbReference>
<comment type="caution">
    <text evidence="5">The sequence shown here is derived from an EMBL/GenBank/DDBJ whole genome shotgun (WGS) entry which is preliminary data.</text>
</comment>
<gene>
    <name evidence="5" type="ORF">LN736_08455</name>
</gene>
<dbReference type="CDD" id="cd02874">
    <property type="entry name" value="GH18_CFLE_spore_hydrolase"/>
    <property type="match status" value="1"/>
</dbReference>
<dbReference type="InterPro" id="IPR011583">
    <property type="entry name" value="Chitinase_II/V-like_cat"/>
</dbReference>
<dbReference type="Gene3D" id="3.10.350.10">
    <property type="entry name" value="LysM domain"/>
    <property type="match status" value="2"/>
</dbReference>
<keyword evidence="6" id="KW-1185">Reference proteome</keyword>
<dbReference type="PROSITE" id="PS51782">
    <property type="entry name" value="LYSM"/>
    <property type="match status" value="2"/>
</dbReference>
<evidence type="ECO:0000313" key="6">
    <source>
        <dbReference type="Proteomes" id="UP001165422"/>
    </source>
</evidence>
<dbReference type="CDD" id="cd00118">
    <property type="entry name" value="LysM"/>
    <property type="match status" value="2"/>
</dbReference>
<feature type="domain" description="GH18" evidence="4">
    <location>
        <begin position="100"/>
        <end position="431"/>
    </location>
</feature>
<dbReference type="RefSeq" id="WP_229981332.1">
    <property type="nucleotide sequence ID" value="NZ_JAJJPB010000008.1"/>
</dbReference>